<feature type="non-terminal residue" evidence="2">
    <location>
        <position position="134"/>
    </location>
</feature>
<dbReference type="AlphaFoldDB" id="A0A8S3EA28"/>
<name>A0A8S3EA28_9BILA</name>
<reference evidence="2" key="1">
    <citation type="submission" date="2021-02" db="EMBL/GenBank/DDBJ databases">
        <authorList>
            <person name="Nowell W R."/>
        </authorList>
    </citation>
    <scope>NUCLEOTIDE SEQUENCE</scope>
</reference>
<protein>
    <submittedName>
        <fullName evidence="2">Uncharacterized protein</fullName>
    </submittedName>
</protein>
<comment type="caution">
    <text evidence="2">The sequence shown here is derived from an EMBL/GenBank/DDBJ whole genome shotgun (WGS) entry which is preliminary data.</text>
</comment>
<dbReference type="EMBL" id="CAJOBH010223869">
    <property type="protein sequence ID" value="CAF5040636.1"/>
    <property type="molecule type" value="Genomic_DNA"/>
</dbReference>
<evidence type="ECO:0000313" key="4">
    <source>
        <dbReference type="Proteomes" id="UP000681967"/>
    </source>
</evidence>
<dbReference type="PANTHER" id="PTHR44281:SF2">
    <property type="entry name" value="SPINDLE ASSEMBLY ABNORMAL PROTEIN 6 HOMOLOG"/>
    <property type="match status" value="1"/>
</dbReference>
<gene>
    <name evidence="2" type="ORF">BYL167_LOCUS56883</name>
    <name evidence="3" type="ORF">GIL414_LOCUS63444</name>
</gene>
<evidence type="ECO:0000256" key="1">
    <source>
        <dbReference type="SAM" id="Coils"/>
    </source>
</evidence>
<feature type="coiled-coil region" evidence="1">
    <location>
        <begin position="4"/>
        <end position="129"/>
    </location>
</feature>
<dbReference type="GO" id="GO:0005813">
    <property type="term" value="C:centrosome"/>
    <property type="evidence" value="ECO:0007669"/>
    <property type="project" value="TreeGrafter"/>
</dbReference>
<dbReference type="EMBL" id="CAJOBJ010263627">
    <property type="protein sequence ID" value="CAF5118556.1"/>
    <property type="molecule type" value="Genomic_DNA"/>
</dbReference>
<proteinExistence type="predicted"/>
<keyword evidence="1" id="KW-0175">Coiled coil</keyword>
<dbReference type="GO" id="GO:0005814">
    <property type="term" value="C:centriole"/>
    <property type="evidence" value="ECO:0007669"/>
    <property type="project" value="TreeGrafter"/>
</dbReference>
<accession>A0A8S3EA28</accession>
<organism evidence="2 4">
    <name type="scientific">Rotaria magnacalcarata</name>
    <dbReference type="NCBI Taxonomy" id="392030"/>
    <lineage>
        <taxon>Eukaryota</taxon>
        <taxon>Metazoa</taxon>
        <taxon>Spiralia</taxon>
        <taxon>Gnathifera</taxon>
        <taxon>Rotifera</taxon>
        <taxon>Eurotatoria</taxon>
        <taxon>Bdelloidea</taxon>
        <taxon>Philodinida</taxon>
        <taxon>Philodinidae</taxon>
        <taxon>Rotaria</taxon>
    </lineage>
</organism>
<evidence type="ECO:0000313" key="2">
    <source>
        <dbReference type="EMBL" id="CAF5040636.1"/>
    </source>
</evidence>
<dbReference type="PANTHER" id="PTHR44281">
    <property type="entry name" value="SPINDLE ASSEMBLY ABNORMAL PROTEIN 6 HOMOLOG"/>
    <property type="match status" value="1"/>
</dbReference>
<sequence>RTKIALVEQEVKSKQEVIQQTNDRIASEQESKKKYEETVQLKMEKMLELKRDLAKGNEIIIRFGNDLEKCKSDLQKYQQELAKSREKMKTKDQIATKQERILQEKERELANLQKENADINSKLEKSSDSFQKLT</sequence>
<evidence type="ECO:0000313" key="3">
    <source>
        <dbReference type="EMBL" id="CAF5118556.1"/>
    </source>
</evidence>
<feature type="non-terminal residue" evidence="2">
    <location>
        <position position="1"/>
    </location>
</feature>
<dbReference type="GO" id="GO:0007099">
    <property type="term" value="P:centriole replication"/>
    <property type="evidence" value="ECO:0007669"/>
    <property type="project" value="TreeGrafter"/>
</dbReference>
<dbReference type="Proteomes" id="UP000681720">
    <property type="component" value="Unassembled WGS sequence"/>
</dbReference>
<dbReference type="Proteomes" id="UP000681967">
    <property type="component" value="Unassembled WGS sequence"/>
</dbReference>